<comment type="subcellular location">
    <subcellularLocation>
        <location evidence="2 10">Nucleus</location>
    </subcellularLocation>
</comment>
<dbReference type="OMA" id="CLDANKK"/>
<dbReference type="FunCoup" id="A0A066VYQ8">
    <property type="interactions" value="184"/>
</dbReference>
<dbReference type="FunFam" id="2.20.25.190:FF:000001">
    <property type="entry name" value="Transcription elongation factor 1 homolog"/>
    <property type="match status" value="1"/>
</dbReference>
<keyword evidence="12" id="KW-1185">Reference proteome</keyword>
<dbReference type="OrthoDB" id="445983at2759"/>
<evidence type="ECO:0000313" key="11">
    <source>
        <dbReference type="EMBL" id="KDN43944.1"/>
    </source>
</evidence>
<evidence type="ECO:0000256" key="8">
    <source>
        <dbReference type="ARBA" id="ARBA00023163"/>
    </source>
</evidence>
<dbReference type="STRING" id="1037660.A0A066VYQ8"/>
<dbReference type="GO" id="GO:0006368">
    <property type="term" value="P:transcription elongation by RNA polymerase II"/>
    <property type="evidence" value="ECO:0007669"/>
    <property type="project" value="TreeGrafter"/>
</dbReference>
<evidence type="ECO:0000313" key="12">
    <source>
        <dbReference type="Proteomes" id="UP000027361"/>
    </source>
</evidence>
<keyword evidence="6 10" id="KW-0862">Zinc</keyword>
<organism evidence="11 12">
    <name type="scientific">Tilletiaria anomala (strain ATCC 24038 / CBS 436.72 / UBC 951)</name>
    <dbReference type="NCBI Taxonomy" id="1037660"/>
    <lineage>
        <taxon>Eukaryota</taxon>
        <taxon>Fungi</taxon>
        <taxon>Dikarya</taxon>
        <taxon>Basidiomycota</taxon>
        <taxon>Ustilaginomycotina</taxon>
        <taxon>Exobasidiomycetes</taxon>
        <taxon>Georgefischeriales</taxon>
        <taxon>Tilletiariaceae</taxon>
        <taxon>Tilletiaria</taxon>
    </lineage>
</organism>
<evidence type="ECO:0000256" key="5">
    <source>
        <dbReference type="ARBA" id="ARBA00022771"/>
    </source>
</evidence>
<keyword evidence="4 10" id="KW-0479">Metal-binding</keyword>
<evidence type="ECO:0000256" key="2">
    <source>
        <dbReference type="ARBA" id="ARBA00004123"/>
    </source>
</evidence>
<gene>
    <name evidence="11" type="ORF">K437DRAFT_248095</name>
</gene>
<sequence length="84" mass="9593">MGKRKSSRKPQGSKKREPLETQFTCLFCNHPKAVTCKIDTTARIGYLKCKVCGQEWSHDTDALSEPIDVYSLWIDACEEVNKEN</sequence>
<reference evidence="11 12" key="1">
    <citation type="submission" date="2014-05" db="EMBL/GenBank/DDBJ databases">
        <title>Draft genome sequence of a rare smut relative, Tilletiaria anomala UBC 951.</title>
        <authorList>
            <consortium name="DOE Joint Genome Institute"/>
            <person name="Toome M."/>
            <person name="Kuo A."/>
            <person name="Henrissat B."/>
            <person name="Lipzen A."/>
            <person name="Tritt A."/>
            <person name="Yoshinaga Y."/>
            <person name="Zane M."/>
            <person name="Barry K."/>
            <person name="Grigoriev I.V."/>
            <person name="Spatafora J.W."/>
            <person name="Aimea M.C."/>
        </authorList>
    </citation>
    <scope>NUCLEOTIDE SEQUENCE [LARGE SCALE GENOMIC DNA]</scope>
    <source>
        <strain evidence="11 12">UBC 951</strain>
    </source>
</reference>
<dbReference type="HOGENOM" id="CLU_105983_2_0_1"/>
<dbReference type="Proteomes" id="UP000027361">
    <property type="component" value="Unassembled WGS sequence"/>
</dbReference>
<name>A0A066VYQ8_TILAU</name>
<evidence type="ECO:0000256" key="9">
    <source>
        <dbReference type="ARBA" id="ARBA00023242"/>
    </source>
</evidence>
<dbReference type="InParanoid" id="A0A066VYQ8"/>
<comment type="similarity">
    <text evidence="3 10">Belongs to the ELOF1 family.</text>
</comment>
<keyword evidence="8 10" id="KW-0804">Transcription</keyword>
<evidence type="ECO:0000256" key="3">
    <source>
        <dbReference type="ARBA" id="ARBA00009730"/>
    </source>
</evidence>
<dbReference type="Gene3D" id="2.20.25.190">
    <property type="match status" value="1"/>
</dbReference>
<dbReference type="EMBL" id="JMSN01000056">
    <property type="protein sequence ID" value="KDN43944.1"/>
    <property type="molecule type" value="Genomic_DNA"/>
</dbReference>
<protein>
    <recommendedName>
        <fullName evidence="10">Transcription elongation factor 1 homolog</fullName>
    </recommendedName>
</protein>
<dbReference type="PANTHER" id="PTHR20934">
    <property type="entry name" value="TRANSCRIPTION ELONGATION FACTOR 1 HOMOLOG"/>
    <property type="match status" value="1"/>
</dbReference>
<keyword evidence="7 10" id="KW-0805">Transcription regulation</keyword>
<dbReference type="GO" id="GO:0000993">
    <property type="term" value="F:RNA polymerase II complex binding"/>
    <property type="evidence" value="ECO:0007669"/>
    <property type="project" value="TreeGrafter"/>
</dbReference>
<dbReference type="RefSeq" id="XP_013242565.1">
    <property type="nucleotide sequence ID" value="XM_013387111.1"/>
</dbReference>
<evidence type="ECO:0000256" key="1">
    <source>
        <dbReference type="ARBA" id="ARBA00003357"/>
    </source>
</evidence>
<evidence type="ECO:0000256" key="6">
    <source>
        <dbReference type="ARBA" id="ARBA00022833"/>
    </source>
</evidence>
<dbReference type="GO" id="GO:0008270">
    <property type="term" value="F:zinc ion binding"/>
    <property type="evidence" value="ECO:0007669"/>
    <property type="project" value="UniProtKB-KW"/>
</dbReference>
<keyword evidence="9 10" id="KW-0539">Nucleus</keyword>
<proteinExistence type="inferred from homology"/>
<evidence type="ECO:0000256" key="4">
    <source>
        <dbReference type="ARBA" id="ARBA00022723"/>
    </source>
</evidence>
<evidence type="ECO:0000256" key="10">
    <source>
        <dbReference type="RuleBase" id="RU364033"/>
    </source>
</evidence>
<dbReference type="InterPro" id="IPR007808">
    <property type="entry name" value="Elf1"/>
</dbReference>
<dbReference type="InterPro" id="IPR038567">
    <property type="entry name" value="T_Elf1_sf"/>
</dbReference>
<comment type="caution">
    <text evidence="11">The sequence shown here is derived from an EMBL/GenBank/DDBJ whole genome shotgun (WGS) entry which is preliminary data.</text>
</comment>
<accession>A0A066VYQ8</accession>
<comment type="function">
    <text evidence="1 10">Transcription elongation factor implicated in the maintenance of proper chromatin structure in actively transcribed regions.</text>
</comment>
<dbReference type="PANTHER" id="PTHR20934:SF0">
    <property type="entry name" value="TRANSCRIPTION ELONGATION FACTOR 1 HOMOLOG"/>
    <property type="match status" value="1"/>
</dbReference>
<dbReference type="Pfam" id="PF05129">
    <property type="entry name" value="Zn_ribbon_Elf1"/>
    <property type="match status" value="1"/>
</dbReference>
<dbReference type="SUPFAM" id="SSF57783">
    <property type="entry name" value="Zinc beta-ribbon"/>
    <property type="match status" value="1"/>
</dbReference>
<keyword evidence="5 10" id="KW-0863">Zinc-finger</keyword>
<dbReference type="GO" id="GO:0008023">
    <property type="term" value="C:transcription elongation factor complex"/>
    <property type="evidence" value="ECO:0007669"/>
    <property type="project" value="TreeGrafter"/>
</dbReference>
<dbReference type="GeneID" id="25263285"/>
<evidence type="ECO:0000256" key="7">
    <source>
        <dbReference type="ARBA" id="ARBA00023015"/>
    </source>
</evidence>
<dbReference type="AlphaFoldDB" id="A0A066VYQ8"/>